<proteinExistence type="predicted"/>
<dbReference type="SUPFAM" id="SSF51556">
    <property type="entry name" value="Metallo-dependent hydrolases"/>
    <property type="match status" value="1"/>
</dbReference>
<dbReference type="RefSeq" id="WP_210059947.1">
    <property type="nucleotide sequence ID" value="NZ_JAGGLJ010000001.1"/>
</dbReference>
<dbReference type="EMBL" id="JAGGLJ010000001">
    <property type="protein sequence ID" value="MBP2024645.1"/>
    <property type="molecule type" value="Genomic_DNA"/>
</dbReference>
<dbReference type="Pfam" id="PF01026">
    <property type="entry name" value="TatD_DNase"/>
    <property type="match status" value="1"/>
</dbReference>
<protein>
    <submittedName>
        <fullName evidence="3">TatD DNase family protein</fullName>
        <ecNumber evidence="3">3.1.21.-</ecNumber>
    </submittedName>
</protein>
<dbReference type="InterPro" id="IPR001130">
    <property type="entry name" value="TatD-like"/>
</dbReference>
<dbReference type="CDD" id="cd01310">
    <property type="entry name" value="TatD_DNAse"/>
    <property type="match status" value="1"/>
</dbReference>
<dbReference type="InterPro" id="IPR018228">
    <property type="entry name" value="DNase_TatD-rel_CS"/>
</dbReference>
<evidence type="ECO:0000313" key="4">
    <source>
        <dbReference type="Proteomes" id="UP001519306"/>
    </source>
</evidence>
<keyword evidence="4" id="KW-1185">Reference proteome</keyword>
<keyword evidence="1" id="KW-0479">Metal-binding</keyword>
<evidence type="ECO:0000313" key="3">
    <source>
        <dbReference type="EMBL" id="MBP2024645.1"/>
    </source>
</evidence>
<dbReference type="Proteomes" id="UP001519306">
    <property type="component" value="Unassembled WGS sequence"/>
</dbReference>
<accession>A0ABS4KBC6</accession>
<organism evidence="3 4">
    <name type="scientific">Peptoniphilus stercorisuis</name>
    <dbReference type="NCBI Taxonomy" id="1436965"/>
    <lineage>
        <taxon>Bacteria</taxon>
        <taxon>Bacillati</taxon>
        <taxon>Bacillota</taxon>
        <taxon>Tissierellia</taxon>
        <taxon>Tissierellales</taxon>
        <taxon>Peptoniphilaceae</taxon>
        <taxon>Peptoniphilus</taxon>
    </lineage>
</organism>
<comment type="caution">
    <text evidence="3">The sequence shown here is derived from an EMBL/GenBank/DDBJ whole genome shotgun (WGS) entry which is preliminary data.</text>
</comment>
<dbReference type="PROSITE" id="PS01091">
    <property type="entry name" value="TATD_3"/>
    <property type="match status" value="1"/>
</dbReference>
<keyword evidence="2 3" id="KW-0378">Hydrolase</keyword>
<dbReference type="PIRSF" id="PIRSF005902">
    <property type="entry name" value="DNase_TatD"/>
    <property type="match status" value="1"/>
</dbReference>
<dbReference type="PANTHER" id="PTHR46124:SF2">
    <property type="entry name" value="D-AMINOACYL-TRNA DEACYLASE"/>
    <property type="match status" value="1"/>
</dbReference>
<dbReference type="InterPro" id="IPR015991">
    <property type="entry name" value="TatD/YcfH-like"/>
</dbReference>
<dbReference type="EC" id="3.1.21.-" evidence="3"/>
<sequence length="255" mass="29391">MIDSHAHLDDKRFNYDRDILIKNLKDNGIDFVYNIGADLASSKKSVELARKYENIHAVIGVHPHDADTYNDKVEKELIELSKDENVRAIGEIGLDFYYDNSPRDIQKEAFIKQIELANKLNLPIVIHSRDAAMETFEIVKETKEKYPNMDILIHCFSQSVELMKEYTKLGCYIALGGVVTFKNSKVPKEVARLVPIDKLLLETDAPYLTAVPMRGKRNEPMFMKYTAVEIARLRNMSVEELVKITDENTKRFYND</sequence>
<gene>
    <name evidence="3" type="ORF">J2Z71_000160</name>
</gene>
<reference evidence="3 4" key="1">
    <citation type="submission" date="2021-03" db="EMBL/GenBank/DDBJ databases">
        <title>Genomic Encyclopedia of Type Strains, Phase IV (KMG-IV): sequencing the most valuable type-strain genomes for metagenomic binning, comparative biology and taxonomic classification.</title>
        <authorList>
            <person name="Goeker M."/>
        </authorList>
    </citation>
    <scope>NUCLEOTIDE SEQUENCE [LARGE SCALE GENOMIC DNA]</scope>
    <source>
        <strain evidence="3 4">DSM 27563</strain>
    </source>
</reference>
<dbReference type="InterPro" id="IPR032466">
    <property type="entry name" value="Metal_Hydrolase"/>
</dbReference>
<evidence type="ECO:0000256" key="2">
    <source>
        <dbReference type="ARBA" id="ARBA00022801"/>
    </source>
</evidence>
<evidence type="ECO:0000256" key="1">
    <source>
        <dbReference type="ARBA" id="ARBA00022723"/>
    </source>
</evidence>
<dbReference type="PANTHER" id="PTHR46124">
    <property type="entry name" value="D-AMINOACYL-TRNA DEACYLASE"/>
    <property type="match status" value="1"/>
</dbReference>
<dbReference type="NCBIfam" id="TIGR00010">
    <property type="entry name" value="YchF/TatD family DNA exonuclease"/>
    <property type="match status" value="1"/>
</dbReference>
<name>A0ABS4KBC6_9FIRM</name>
<dbReference type="Gene3D" id="3.20.20.140">
    <property type="entry name" value="Metal-dependent hydrolases"/>
    <property type="match status" value="1"/>
</dbReference>
<dbReference type="GO" id="GO:0016787">
    <property type="term" value="F:hydrolase activity"/>
    <property type="evidence" value="ECO:0007669"/>
    <property type="project" value="UniProtKB-KW"/>
</dbReference>